<evidence type="ECO:0000256" key="7">
    <source>
        <dbReference type="ARBA" id="ARBA00031732"/>
    </source>
</evidence>
<dbReference type="InterPro" id="IPR036812">
    <property type="entry name" value="NAD(P)_OxRdtase_dom_sf"/>
</dbReference>
<evidence type="ECO:0000256" key="4">
    <source>
        <dbReference type="ARBA" id="ARBA00022684"/>
    </source>
</evidence>
<evidence type="ECO:0000256" key="9">
    <source>
        <dbReference type="SAM" id="MobiDB-lite"/>
    </source>
</evidence>
<dbReference type="GO" id="GO:0017109">
    <property type="term" value="C:glutamate-cysteine ligase complex"/>
    <property type="evidence" value="ECO:0007669"/>
    <property type="project" value="TreeGrafter"/>
</dbReference>
<dbReference type="PANTHER" id="PTHR13295">
    <property type="entry name" value="GLUTAMATE CYSTEINE LIGASE REGULATORY SUBUNIT"/>
    <property type="match status" value="1"/>
</dbReference>
<evidence type="ECO:0000256" key="5">
    <source>
        <dbReference type="ARBA" id="ARBA00030406"/>
    </source>
</evidence>
<keyword evidence="12" id="KW-1185">Reference proteome</keyword>
<comment type="pathway">
    <text evidence="1">Sulfur metabolism; glutathione biosynthesis; glutathione from L-cysteine and L-glutamate: step 1/2.</text>
</comment>
<gene>
    <name evidence="11" type="ORF">IWQ62_005141</name>
</gene>
<proteinExistence type="inferred from homology"/>
<keyword evidence="4" id="KW-0317">Glutathione biosynthesis</keyword>
<comment type="caution">
    <text evidence="11">The sequence shown here is derived from an EMBL/GenBank/DDBJ whole genome shotgun (WGS) entry which is preliminary data.</text>
</comment>
<feature type="region of interest" description="Disordered" evidence="9">
    <location>
        <begin position="107"/>
        <end position="143"/>
    </location>
</feature>
<organism evidence="11 12">
    <name type="scientific">Dispira parvispora</name>
    <dbReference type="NCBI Taxonomy" id="1520584"/>
    <lineage>
        <taxon>Eukaryota</taxon>
        <taxon>Fungi</taxon>
        <taxon>Fungi incertae sedis</taxon>
        <taxon>Zoopagomycota</taxon>
        <taxon>Kickxellomycotina</taxon>
        <taxon>Dimargaritomycetes</taxon>
        <taxon>Dimargaritales</taxon>
        <taxon>Dimargaritaceae</taxon>
        <taxon>Dispira</taxon>
    </lineage>
</organism>
<dbReference type="Gene3D" id="3.20.20.100">
    <property type="entry name" value="NADP-dependent oxidoreductase domain"/>
    <property type="match status" value="1"/>
</dbReference>
<dbReference type="GO" id="GO:0006750">
    <property type="term" value="P:glutathione biosynthetic process"/>
    <property type="evidence" value="ECO:0007669"/>
    <property type="project" value="UniProtKB-KW"/>
</dbReference>
<feature type="compositionally biased region" description="Polar residues" evidence="9">
    <location>
        <begin position="108"/>
        <end position="117"/>
    </location>
</feature>
<dbReference type="Pfam" id="PF00248">
    <property type="entry name" value="Aldo_ket_red"/>
    <property type="match status" value="1"/>
</dbReference>
<feature type="compositionally biased region" description="Low complexity" evidence="9">
    <location>
        <begin position="118"/>
        <end position="131"/>
    </location>
</feature>
<evidence type="ECO:0000256" key="6">
    <source>
        <dbReference type="ARBA" id="ARBA00031154"/>
    </source>
</evidence>
<protein>
    <recommendedName>
        <fullName evidence="7">GCS light chain</fullName>
    </recommendedName>
    <alternativeName>
        <fullName evidence="5">Gamma-ECS regulatory subunit</fullName>
    </alternativeName>
    <alternativeName>
        <fullName evidence="8">Gamma-glutamylcysteine synthetase regulatory subunit</fullName>
    </alternativeName>
    <alternativeName>
        <fullName evidence="6">Glutamate--cysteine ligase modifier subunit</fullName>
    </alternativeName>
</protein>
<dbReference type="PANTHER" id="PTHR13295:SF4">
    <property type="entry name" value="GLUTAMATE--CYSTEINE LIGASE REGULATORY SUBUNIT"/>
    <property type="match status" value="1"/>
</dbReference>
<dbReference type="OrthoDB" id="5596051at2759"/>
<evidence type="ECO:0000259" key="10">
    <source>
        <dbReference type="Pfam" id="PF00248"/>
    </source>
</evidence>
<evidence type="ECO:0000313" key="11">
    <source>
        <dbReference type="EMBL" id="KAJ1957204.1"/>
    </source>
</evidence>
<dbReference type="GO" id="GO:0035226">
    <property type="term" value="F:glutamate-cysteine ligase catalytic subunit binding"/>
    <property type="evidence" value="ECO:0007669"/>
    <property type="project" value="InterPro"/>
</dbReference>
<evidence type="ECO:0000256" key="8">
    <source>
        <dbReference type="ARBA" id="ARBA00032926"/>
    </source>
</evidence>
<dbReference type="EMBL" id="JANBPY010001989">
    <property type="protein sequence ID" value="KAJ1957204.1"/>
    <property type="molecule type" value="Genomic_DNA"/>
</dbReference>
<dbReference type="Proteomes" id="UP001150925">
    <property type="component" value="Unassembled WGS sequence"/>
</dbReference>
<comment type="similarity">
    <text evidence="2">Belongs to the aldo/keto reductase family. Glutamate--cysteine ligase light chain subfamily.</text>
</comment>
<accession>A0A9W8AL09</accession>
<evidence type="ECO:0000256" key="3">
    <source>
        <dbReference type="ARBA" id="ARBA00011532"/>
    </source>
</evidence>
<evidence type="ECO:0000256" key="1">
    <source>
        <dbReference type="ARBA" id="ARBA00005006"/>
    </source>
</evidence>
<dbReference type="GO" id="GO:0030234">
    <property type="term" value="F:enzyme regulator activity"/>
    <property type="evidence" value="ECO:0007669"/>
    <property type="project" value="TreeGrafter"/>
</dbReference>
<reference evidence="11" key="1">
    <citation type="submission" date="2022-07" db="EMBL/GenBank/DDBJ databases">
        <title>Phylogenomic reconstructions and comparative analyses of Kickxellomycotina fungi.</title>
        <authorList>
            <person name="Reynolds N.K."/>
            <person name="Stajich J.E."/>
            <person name="Barry K."/>
            <person name="Grigoriev I.V."/>
            <person name="Crous P."/>
            <person name="Smith M.E."/>
        </authorList>
    </citation>
    <scope>NUCLEOTIDE SEQUENCE</scope>
    <source>
        <strain evidence="11">RSA 1196</strain>
    </source>
</reference>
<dbReference type="SUPFAM" id="SSF51430">
    <property type="entry name" value="NAD(P)-linked oxidoreductase"/>
    <property type="match status" value="1"/>
</dbReference>
<dbReference type="InterPro" id="IPR023210">
    <property type="entry name" value="NADP_OxRdtase_dom"/>
</dbReference>
<feature type="domain" description="NADP-dependent oxidoreductase" evidence="10">
    <location>
        <begin position="157"/>
        <end position="316"/>
    </location>
</feature>
<name>A0A9W8AL09_9FUNG</name>
<dbReference type="InterPro" id="IPR032963">
    <property type="entry name" value="Gclm"/>
</dbReference>
<evidence type="ECO:0000256" key="2">
    <source>
        <dbReference type="ARBA" id="ARBA00008612"/>
    </source>
</evidence>
<comment type="subunit">
    <text evidence="3">Heterodimer of a catalytic heavy chain and a regulatory light chain.</text>
</comment>
<dbReference type="AlphaFoldDB" id="A0A9W8AL09"/>
<sequence length="375" mass="41215">MITQQSKPCELSPVVVMPLDEDISAQELPPYDHLVLYTHNLVKGGCNGVRFSARGCPKEELRQALYDTLQANLGYIRHQLTPKFHYSHPTHTLSIPTTEFFDHMRQASYPNTPQSGRSVATSQASSSTCSPSPSPAILPHGLRSPSPHAKAVFNHSVGGRDDIEITAKLFLLSVGDADHGSTVADSTLTEYVKDSLGRVLGHLGVDAIDHFLVSFRGFKITDTIADDNEASKSSGTPWPIPFHQVLTVWQALEAAHREARAKHLGLCEFNQAQLNDLVTHPAVSVPPESNQVAKLVSCCSQLQSLLTYCQSHHIDVQSNSDPSDILNAQDLEPILQDFGLDSEYSPPVPKWVLKYSVLLKHRGILVNKGYIVYTN</sequence>
<evidence type="ECO:0000313" key="12">
    <source>
        <dbReference type="Proteomes" id="UP001150925"/>
    </source>
</evidence>